<feature type="signal peptide" evidence="1">
    <location>
        <begin position="1"/>
        <end position="25"/>
    </location>
</feature>
<dbReference type="CDD" id="cd13585">
    <property type="entry name" value="PBP2_TMBP_like"/>
    <property type="match status" value="1"/>
</dbReference>
<dbReference type="STRING" id="1195236.CTER_3504"/>
<keyword evidence="3" id="KW-1185">Reference proteome</keyword>
<dbReference type="InterPro" id="IPR006059">
    <property type="entry name" value="SBP"/>
</dbReference>
<dbReference type="PATRIC" id="fig|1195236.3.peg.3726"/>
<keyword evidence="2" id="KW-0813">Transport</keyword>
<evidence type="ECO:0000313" key="2">
    <source>
        <dbReference type="EMBL" id="EMS70736.1"/>
    </source>
</evidence>
<dbReference type="eggNOG" id="COG1653">
    <property type="taxonomic scope" value="Bacteria"/>
</dbReference>
<dbReference type="RefSeq" id="WP_004627867.1">
    <property type="nucleotide sequence ID" value="NZ_AORV01000048.1"/>
</dbReference>
<comment type="caution">
    <text evidence="2">The sequence shown here is derived from an EMBL/GenBank/DDBJ whole genome shotgun (WGS) entry which is preliminary data.</text>
</comment>
<dbReference type="PROSITE" id="PS51257">
    <property type="entry name" value="PROKAR_LIPOPROTEIN"/>
    <property type="match status" value="1"/>
</dbReference>
<accession>S0FK87</accession>
<gene>
    <name evidence="2" type="ORF">CTER_3504</name>
</gene>
<protein>
    <submittedName>
        <fullName evidence="2">ABC-type sugar transport system, periplasmic component</fullName>
    </submittedName>
</protein>
<dbReference type="Pfam" id="PF01547">
    <property type="entry name" value="SBP_bac_1"/>
    <property type="match status" value="1"/>
</dbReference>
<organism evidence="2 3">
    <name type="scientific">Ruminiclostridium cellobioparum subsp. termitidis CT1112</name>
    <dbReference type="NCBI Taxonomy" id="1195236"/>
    <lineage>
        <taxon>Bacteria</taxon>
        <taxon>Bacillati</taxon>
        <taxon>Bacillota</taxon>
        <taxon>Clostridia</taxon>
        <taxon>Eubacteriales</taxon>
        <taxon>Oscillospiraceae</taxon>
        <taxon>Ruminiclostridium</taxon>
    </lineage>
</organism>
<dbReference type="SUPFAM" id="SSF53850">
    <property type="entry name" value="Periplasmic binding protein-like II"/>
    <property type="match status" value="1"/>
</dbReference>
<dbReference type="Gene3D" id="3.40.190.10">
    <property type="entry name" value="Periplasmic binding protein-like II"/>
    <property type="match status" value="2"/>
</dbReference>
<sequence>MKKPVRLLSMACILVLLGTSFSACGSSSNAPADQSTGQAAASSQAAASEPAKNITMRFAWWGSDARHQATLAAIDAYKQKNPNVTIEGEYQGYDGYQQKLMTQIAGGSAPDLIQFDYIWNQDLAVQGDNFVDFNTKTDVDLTAFPEKVLKEYCTVNGKLIGLPMGTNGFGLDINKKFFEKYGLSVDTEWTWDKFIEEGRKIHAKDKEAYLFSTDPSALPIVVFDPYIRSKTGAYWLNDDYKVTATKEEMIEAFTTIKELFESGTAQPLGESALYNTKLEQMPKFINGQIGSSLEWSGTVGKYKDVLKPENFTVAKPVTVKDGKDQSIAFKPSMLLGVYSKSQDVDEAVKFANWFLNDQDASMILTDSRSIPTSETAKKVLVDANKVDMDIAKVVDFTLKNPAAAPPVALSNAEVFEIEKDVCQKVAYSKITPEQAADELTNRVQAKLDELKAKAK</sequence>
<dbReference type="PANTHER" id="PTHR43649:SF11">
    <property type="entry name" value="ABC TRANSPORTER SUBSTRATE-BINDING PROTEIN YESO-RELATED"/>
    <property type="match status" value="1"/>
</dbReference>
<dbReference type="PANTHER" id="PTHR43649">
    <property type="entry name" value="ARABINOSE-BINDING PROTEIN-RELATED"/>
    <property type="match status" value="1"/>
</dbReference>
<proteinExistence type="predicted"/>
<dbReference type="EMBL" id="AORV01000048">
    <property type="protein sequence ID" value="EMS70736.1"/>
    <property type="molecule type" value="Genomic_DNA"/>
</dbReference>
<dbReference type="Proteomes" id="UP000014155">
    <property type="component" value="Unassembled WGS sequence"/>
</dbReference>
<name>S0FK87_RUMCE</name>
<dbReference type="InterPro" id="IPR050490">
    <property type="entry name" value="Bact_solute-bd_prot1"/>
</dbReference>
<evidence type="ECO:0000256" key="1">
    <source>
        <dbReference type="SAM" id="SignalP"/>
    </source>
</evidence>
<dbReference type="AlphaFoldDB" id="S0FK87"/>
<keyword evidence="2" id="KW-0762">Sugar transport</keyword>
<keyword evidence="1" id="KW-0732">Signal</keyword>
<feature type="chain" id="PRO_5038454215" evidence="1">
    <location>
        <begin position="26"/>
        <end position="455"/>
    </location>
</feature>
<evidence type="ECO:0000313" key="3">
    <source>
        <dbReference type="Proteomes" id="UP000014155"/>
    </source>
</evidence>
<reference evidence="2 3" key="1">
    <citation type="journal article" date="2013" name="Genome Announc.">
        <title>Draft Genome Sequence of the Cellulolytic, Mesophilic, Anaerobic Bacterium Clostridium termitidis Strain CT1112 (DSM 5398).</title>
        <authorList>
            <person name="Lal S."/>
            <person name="Ramachandran U."/>
            <person name="Zhang X."/>
            <person name="Munir R."/>
            <person name="Sparling R."/>
            <person name="Levin D.B."/>
        </authorList>
    </citation>
    <scope>NUCLEOTIDE SEQUENCE [LARGE SCALE GENOMIC DNA]</scope>
    <source>
        <strain evidence="2 3">CT1112</strain>
    </source>
</reference>